<keyword evidence="1" id="KW-0175">Coiled coil</keyword>
<evidence type="ECO:0000259" key="2">
    <source>
        <dbReference type="PROSITE" id="PS50003"/>
    </source>
</evidence>
<dbReference type="InterPro" id="IPR001849">
    <property type="entry name" value="PH_domain"/>
</dbReference>
<dbReference type="SMART" id="SM00233">
    <property type="entry name" value="PH"/>
    <property type="match status" value="1"/>
</dbReference>
<evidence type="ECO:0000256" key="1">
    <source>
        <dbReference type="SAM" id="Coils"/>
    </source>
</evidence>
<dbReference type="InterPro" id="IPR027417">
    <property type="entry name" value="P-loop_NTPase"/>
</dbReference>
<dbReference type="PANTHER" id="PTHR10751">
    <property type="entry name" value="GUANYLATE BINDING PROTEIN"/>
    <property type="match status" value="1"/>
</dbReference>
<dbReference type="SUPFAM" id="SSF50729">
    <property type="entry name" value="PH domain-like"/>
    <property type="match status" value="1"/>
</dbReference>
<feature type="domain" description="PH" evidence="2">
    <location>
        <begin position="599"/>
        <end position="731"/>
    </location>
</feature>
<dbReference type="PROSITE" id="PS50003">
    <property type="entry name" value="PH_DOMAIN"/>
    <property type="match status" value="1"/>
</dbReference>
<evidence type="ECO:0000313" key="4">
    <source>
        <dbReference type="Proteomes" id="UP000794436"/>
    </source>
</evidence>
<dbReference type="Pfam" id="PF00169">
    <property type="entry name" value="PH"/>
    <property type="match status" value="1"/>
</dbReference>
<gene>
    <name evidence="3" type="ORF">Poli38472_002237</name>
</gene>
<keyword evidence="4" id="KW-1185">Reference proteome</keyword>
<dbReference type="AlphaFoldDB" id="A0A8K1CIB5"/>
<organism evidence="3 4">
    <name type="scientific">Pythium oligandrum</name>
    <name type="common">Mycoparasitic fungus</name>
    <dbReference type="NCBI Taxonomy" id="41045"/>
    <lineage>
        <taxon>Eukaryota</taxon>
        <taxon>Sar</taxon>
        <taxon>Stramenopiles</taxon>
        <taxon>Oomycota</taxon>
        <taxon>Peronosporomycetes</taxon>
        <taxon>Pythiales</taxon>
        <taxon>Pythiaceae</taxon>
        <taxon>Pythium</taxon>
    </lineage>
</organism>
<dbReference type="SUPFAM" id="SSF52540">
    <property type="entry name" value="P-loop containing nucleoside triphosphate hydrolases"/>
    <property type="match status" value="1"/>
</dbReference>
<dbReference type="OrthoDB" id="48057at2759"/>
<name>A0A8K1CIB5_PYTOL</name>
<dbReference type="Proteomes" id="UP000794436">
    <property type="component" value="Unassembled WGS sequence"/>
</dbReference>
<reference evidence="3" key="1">
    <citation type="submission" date="2019-03" db="EMBL/GenBank/DDBJ databases">
        <title>Long read genome sequence of the mycoparasitic Pythium oligandrum ATCC 38472 isolated from sugarbeet rhizosphere.</title>
        <authorList>
            <person name="Gaulin E."/>
        </authorList>
    </citation>
    <scope>NUCLEOTIDE SEQUENCE</scope>
    <source>
        <strain evidence="3">ATCC 38472_TT</strain>
    </source>
</reference>
<proteinExistence type="predicted"/>
<dbReference type="Gene3D" id="2.30.29.30">
    <property type="entry name" value="Pleckstrin-homology domain (PH domain)/Phosphotyrosine-binding domain (PTB)"/>
    <property type="match status" value="1"/>
</dbReference>
<sequence>MALLFAGRLLRVNEATHEIQIEKDAISFLQKLADPITVVSVHGPKGIGKTSCVHELLTQAQEGVDVVGNTAGVALPDKNHVSGGVWLYVRRAFYSNAKYIAFLDRSGFQADQALEKLLYSILVGLSSVDIHVVDGQLTSDALSQFSFLASAEDTSRPNYVYPHGPKLLWLLRNVTSGELKERVGDKNLTAQEVEHSYLRKAFADQSGDIAAFDEQFRNAFPEQFLCALPPEDSSAYDKRVEKLLRTLMESGKNRYAKGVQLNGPLFGSLLVSMLAHRDNIYKAFRGRIWKEVIHNCCLNIVESAIKLYKSRMAQQLGGIVDTTDLGDYAPLDASLEPLPVIELPCESDVLHRTHLEAKRLAKVNLRTMPVRSGKLNSLLKKLFKDLVESLYIKVRDENNRISSEVCRSVLTELHETMTVKVEKLLEIPPREDDDAYAVQSSGFKRFFHNYQVYLYDLMGEYSERAKGPVKKQELSHFCQSTIRAQLSQMAAELEKIRVHDMSTLEETVEENERKYDEANENQRLFQRETMNAQSEVNKQLVDVARLQQMRKEALEGAIEDLDGMHKMATKQKMLLEEAAFVSVQVPSQKVIAAAQENEKTELQGYLIKQGGGGNAFNPLGRRNWKQRYFILIGSDLTYARTKDDYERGRIIKELHLTGCRIELSMDAGEGFEIIPPQSGKGKFVFERQRGIFDKNTRKVSSQGDVGRTFKLRAQSIEERDNWVQTLRKAAGAMR</sequence>
<dbReference type="InterPro" id="IPR011993">
    <property type="entry name" value="PH-like_dom_sf"/>
</dbReference>
<feature type="coiled-coil region" evidence="1">
    <location>
        <begin position="501"/>
        <end position="528"/>
    </location>
</feature>
<protein>
    <recommendedName>
        <fullName evidence="2">PH domain-containing protein</fullName>
    </recommendedName>
</protein>
<evidence type="ECO:0000313" key="3">
    <source>
        <dbReference type="EMBL" id="TMW63296.1"/>
    </source>
</evidence>
<accession>A0A8K1CIB5</accession>
<dbReference type="EMBL" id="SPLM01000072">
    <property type="protein sequence ID" value="TMW63296.1"/>
    <property type="molecule type" value="Genomic_DNA"/>
</dbReference>
<dbReference type="Gene3D" id="3.40.50.300">
    <property type="entry name" value="P-loop containing nucleotide triphosphate hydrolases"/>
    <property type="match status" value="1"/>
</dbReference>
<comment type="caution">
    <text evidence="3">The sequence shown here is derived from an EMBL/GenBank/DDBJ whole genome shotgun (WGS) entry which is preliminary data.</text>
</comment>